<accession>A0A5B8V7D9</accession>
<dbReference type="NCBIfam" id="TIGR04183">
    <property type="entry name" value="Por_Secre_tail"/>
    <property type="match status" value="1"/>
</dbReference>
<proteinExistence type="predicted"/>
<dbReference type="Gene3D" id="2.60.40.740">
    <property type="match status" value="2"/>
</dbReference>
<organism evidence="2 3">
    <name type="scientific">Panacibacter ginsenosidivorans</name>
    <dbReference type="NCBI Taxonomy" id="1813871"/>
    <lineage>
        <taxon>Bacteria</taxon>
        <taxon>Pseudomonadati</taxon>
        <taxon>Bacteroidota</taxon>
        <taxon>Chitinophagia</taxon>
        <taxon>Chitinophagales</taxon>
        <taxon>Chitinophagaceae</taxon>
        <taxon>Panacibacter</taxon>
    </lineage>
</organism>
<dbReference type="SUPFAM" id="SSF49299">
    <property type="entry name" value="PKD domain"/>
    <property type="match status" value="1"/>
</dbReference>
<gene>
    <name evidence="2" type="ORF">FRZ67_04570</name>
</gene>
<dbReference type="Pfam" id="PF18962">
    <property type="entry name" value="Por_Secre_tail"/>
    <property type="match status" value="1"/>
</dbReference>
<evidence type="ECO:0000313" key="2">
    <source>
        <dbReference type="EMBL" id="QEC66606.1"/>
    </source>
</evidence>
<feature type="domain" description="Secretion system C-terminal sorting" evidence="1">
    <location>
        <begin position="635"/>
        <end position="703"/>
    </location>
</feature>
<dbReference type="RefSeq" id="WP_147188406.1">
    <property type="nucleotide sequence ID" value="NZ_CP042435.1"/>
</dbReference>
<evidence type="ECO:0000313" key="3">
    <source>
        <dbReference type="Proteomes" id="UP000321533"/>
    </source>
</evidence>
<dbReference type="OrthoDB" id="666266at2"/>
<dbReference type="Proteomes" id="UP000321533">
    <property type="component" value="Chromosome"/>
</dbReference>
<sequence>MKKRYLSLLPVGTAKRLRLLVTYTLFLIFLSGSLLAQVVKHSAIDVQTLRQKNSFNKAALIKNKQPGINNANLATLLSVKQADSVTNPLLNIIQSLVGPGITVSNIQTTLPKTSDIYGSFSGGTSVLGMESGLIMTTGSVFNALGPNISEFTSQDNGLPGYLVSDTVGYDAAVISFDVTSSTSFLSFKYVFASEEYNEYVGSPFNDEFAFFISGPGIPAGTNIALIPGTNTPVAINNVNLGLNSQYYINNDSAGFVDPVKFQNLEYDGLTTVLTTTAITVVPGAKYTITLVIQDFEDAVYDSGVFLEGGSITSDSCVLDLHAVKKDITCNGANDGSINLLYSGANGTAQFAWTNGATTEDISNLAPGSYNVTVTDEKSCTATLKSPVVINEPTVLALNQPVITGTGCDGGSKGSAQVSAKGGTPPYQYTLDTSINSTGIFTDLNAGTYNYSASDSNGCTTSGSFVIPVGSNTNCTILVKPSSVAPGLAVNTIYLGIGPQSVTLTGIVKGGNKPYKYDWGFDTGRCVTVSPTITTTYNLTITDNAGCQSTCSVTIYVVDVRCGKDLQKILVCHKDSATQQWKTLCVKRGNVRDYLEHGDLLGPCTSFGSTGTVSEINESVENKMALNAELLQIKVSPNPATTYFSIQVNSNHSTEQISLRIFDMYGRQIEVISHITPGGILQVGNNYKPGTYIAEITQGSMRKTLRLVKTGG</sequence>
<keyword evidence="3" id="KW-1185">Reference proteome</keyword>
<reference evidence="2 3" key="1">
    <citation type="journal article" date="2016" name="Int. J. Syst. Evol. Microbiol.">
        <title>Panacibacter ginsenosidivorans gen. nov., sp. nov., with ginsenoside converting activity isolated from soil of a ginseng field.</title>
        <authorList>
            <person name="Siddiqi M.Z."/>
            <person name="Muhammad Shafi S."/>
            <person name="Choi K.D."/>
            <person name="Im W.T."/>
        </authorList>
    </citation>
    <scope>NUCLEOTIDE SEQUENCE [LARGE SCALE GENOMIC DNA]</scope>
    <source>
        <strain evidence="2 3">Gsoil1550</strain>
    </source>
</reference>
<dbReference type="InterPro" id="IPR026444">
    <property type="entry name" value="Secre_tail"/>
</dbReference>
<dbReference type="AlphaFoldDB" id="A0A5B8V7D9"/>
<dbReference type="NCBIfam" id="NF038133">
    <property type="entry name" value="choice_anch_L"/>
    <property type="match status" value="1"/>
</dbReference>
<dbReference type="EMBL" id="CP042435">
    <property type="protein sequence ID" value="QEC66606.1"/>
    <property type="molecule type" value="Genomic_DNA"/>
</dbReference>
<dbReference type="KEGG" id="pgin:FRZ67_04570"/>
<protein>
    <submittedName>
        <fullName evidence="2">T9SS type A sorting domain-containing protein</fullName>
    </submittedName>
</protein>
<evidence type="ECO:0000259" key="1">
    <source>
        <dbReference type="Pfam" id="PF18962"/>
    </source>
</evidence>
<dbReference type="InterPro" id="IPR035986">
    <property type="entry name" value="PKD_dom_sf"/>
</dbReference>
<dbReference type="Pfam" id="PF13573">
    <property type="entry name" value="SprB"/>
    <property type="match status" value="2"/>
</dbReference>
<dbReference type="InterPro" id="IPR049804">
    <property type="entry name" value="Choice_anch_L"/>
</dbReference>
<name>A0A5B8V7D9_9BACT</name>
<dbReference type="InterPro" id="IPR025667">
    <property type="entry name" value="SprB_repeat"/>
</dbReference>